<sequence>MSSRHIIEIAAQPVPGREGFYRLFLKPDQHGRTMWIQLSAQFRHRPAVILIDGNYYADFVPTKVGDGSESWIELPVDFDAVMAKYLVKYANDNYRFFNNGAKDDQTPFARKE</sequence>
<organism evidence="1">
    <name type="scientific">bioreactor metagenome</name>
    <dbReference type="NCBI Taxonomy" id="1076179"/>
    <lineage>
        <taxon>unclassified sequences</taxon>
        <taxon>metagenomes</taxon>
        <taxon>ecological metagenomes</taxon>
    </lineage>
</organism>
<reference evidence="1" key="1">
    <citation type="submission" date="2019-08" db="EMBL/GenBank/DDBJ databases">
        <authorList>
            <person name="Kucharzyk K."/>
            <person name="Murdoch R.W."/>
            <person name="Higgins S."/>
            <person name="Loffler F."/>
        </authorList>
    </citation>
    <scope>NUCLEOTIDE SEQUENCE</scope>
</reference>
<protein>
    <submittedName>
        <fullName evidence="1">Uncharacterized protein</fullName>
    </submittedName>
</protein>
<dbReference type="EMBL" id="VSSQ01077076">
    <property type="protein sequence ID" value="MPN27255.1"/>
    <property type="molecule type" value="Genomic_DNA"/>
</dbReference>
<dbReference type="AlphaFoldDB" id="A0A645GKK7"/>
<name>A0A645GKK7_9ZZZZ</name>
<proteinExistence type="predicted"/>
<accession>A0A645GKK7</accession>
<evidence type="ECO:0000313" key="1">
    <source>
        <dbReference type="EMBL" id="MPN27255.1"/>
    </source>
</evidence>
<gene>
    <name evidence="1" type="ORF">SDC9_174685</name>
</gene>
<comment type="caution">
    <text evidence="1">The sequence shown here is derived from an EMBL/GenBank/DDBJ whole genome shotgun (WGS) entry which is preliminary data.</text>
</comment>